<dbReference type="GO" id="GO:2000060">
    <property type="term" value="P:positive regulation of ubiquitin-dependent protein catabolic process"/>
    <property type="evidence" value="ECO:0007669"/>
    <property type="project" value="TreeGrafter"/>
</dbReference>
<sequence>MWNSQKCIKYQDQFMIISYLHQKRFEYFKNMEDTDQLLFASLQQFGFNLGNKKITSLFDVDGDILRSICFQFLEFMGSKVTINSMKGQQKFRQSTQISEELKNLCNLRIDINSLLSPSKDDLRKIVVAILQKISMHEEGDNPRLNISQRGGAQAFDSYEDKIRYLQEQRRKEILKNWVNEEWIHPALGNNKFNQFRMYDNELVLDSNSLSNKLIIDIINGKMKQNLYASLAKIIENRALKAQIDEMEVYADVQKISEQRHQLQIEEIKKQVATEVTKASKKKVNRIAEQFTEQPQQTEEEVKQQLNEEKQTIFNLEMQFQEEQTVHNPVLDPQNDEKNERSLNKSNAETLNSSNALLNSSNSLLNSANNNSSTTQASKPMTSAANNSRLSLGKSNLNIGINIDELKTNNSKEISTLSQKYEELQNKKQKYAKEREKMETNIQQKTEEAEVLKEQNKQTKKDIENMEMLIKELETKGGSSELKKEIKELEQDIQQIEIEWKEYQETDIKKLEELKDELTKKKEKRELIKDKIKRIDTELQQVIQDLQMAYEKKVQLVEDYKRMPQGGNRQEYIKKIMEIKKNYDKQRGDIQKIIQDVKSVEESIQYYQGTLERHMNELEAIYNTDAKKNESLSKQIFKIYQEYRTIFDQTVNNLREVGNKMIESRSIEAKTVLLATKHYDQSFDKLKQDIEEIRQENMKLQKTVKN</sequence>
<feature type="domain" description="CCDC22 coiled-coil" evidence="4">
    <location>
        <begin position="163"/>
        <end position="676"/>
    </location>
</feature>
<name>I7M627_TETTS</name>
<feature type="domain" description="CCDC22 N-terminal" evidence="5">
    <location>
        <begin position="31"/>
        <end position="134"/>
    </location>
</feature>
<feature type="coiled-coil region" evidence="2">
    <location>
        <begin position="675"/>
        <end position="702"/>
    </location>
</feature>
<protein>
    <submittedName>
        <fullName evidence="6">Uncharacterized protein</fullName>
    </submittedName>
</protein>
<evidence type="ECO:0000259" key="4">
    <source>
        <dbReference type="Pfam" id="PF05667"/>
    </source>
</evidence>
<dbReference type="OrthoDB" id="303898at2759"/>
<feature type="coiled-coil region" evidence="2">
    <location>
        <begin position="406"/>
        <end position="530"/>
    </location>
</feature>
<dbReference type="InterPro" id="IPR048349">
    <property type="entry name" value="CCDC22_N"/>
</dbReference>
<dbReference type="PANTHER" id="PTHR15668">
    <property type="entry name" value="JM1 PROTEIN"/>
    <property type="match status" value="1"/>
</dbReference>
<dbReference type="GeneID" id="7838788"/>
<keyword evidence="2" id="KW-0175">Coiled coil</keyword>
<feature type="region of interest" description="Disordered" evidence="3">
    <location>
        <begin position="359"/>
        <end position="387"/>
    </location>
</feature>
<dbReference type="InParanoid" id="I7M627"/>
<reference evidence="7" key="1">
    <citation type="journal article" date="2006" name="PLoS Biol.">
        <title>Macronuclear genome sequence of the ciliate Tetrahymena thermophila, a model eukaryote.</title>
        <authorList>
            <person name="Eisen J.A."/>
            <person name="Coyne R.S."/>
            <person name="Wu M."/>
            <person name="Wu D."/>
            <person name="Thiagarajan M."/>
            <person name="Wortman J.R."/>
            <person name="Badger J.H."/>
            <person name="Ren Q."/>
            <person name="Amedeo P."/>
            <person name="Jones K.M."/>
            <person name="Tallon L.J."/>
            <person name="Delcher A.L."/>
            <person name="Salzberg S.L."/>
            <person name="Silva J.C."/>
            <person name="Haas B.J."/>
            <person name="Majoros W.H."/>
            <person name="Farzad M."/>
            <person name="Carlton J.M."/>
            <person name="Smith R.K. Jr."/>
            <person name="Garg J."/>
            <person name="Pearlman R.E."/>
            <person name="Karrer K.M."/>
            <person name="Sun L."/>
            <person name="Manning G."/>
            <person name="Elde N.C."/>
            <person name="Turkewitz A.P."/>
            <person name="Asai D.J."/>
            <person name="Wilkes D.E."/>
            <person name="Wang Y."/>
            <person name="Cai H."/>
            <person name="Collins K."/>
            <person name="Stewart B.A."/>
            <person name="Lee S.R."/>
            <person name="Wilamowska K."/>
            <person name="Weinberg Z."/>
            <person name="Ruzzo W.L."/>
            <person name="Wloga D."/>
            <person name="Gaertig J."/>
            <person name="Frankel J."/>
            <person name="Tsao C.-C."/>
            <person name="Gorovsky M.A."/>
            <person name="Keeling P.J."/>
            <person name="Waller R.F."/>
            <person name="Patron N.J."/>
            <person name="Cherry J.M."/>
            <person name="Stover N.A."/>
            <person name="Krieger C.J."/>
            <person name="del Toro C."/>
            <person name="Ryder H.F."/>
            <person name="Williamson S.C."/>
            <person name="Barbeau R.A."/>
            <person name="Hamilton E.P."/>
            <person name="Orias E."/>
        </authorList>
    </citation>
    <scope>NUCLEOTIDE SEQUENCE [LARGE SCALE GENOMIC DNA]</scope>
    <source>
        <strain evidence="7">SB210</strain>
    </source>
</reference>
<evidence type="ECO:0000256" key="1">
    <source>
        <dbReference type="ARBA" id="ARBA00006438"/>
    </source>
</evidence>
<evidence type="ECO:0000313" key="7">
    <source>
        <dbReference type="Proteomes" id="UP000009168"/>
    </source>
</evidence>
<feature type="region of interest" description="Disordered" evidence="3">
    <location>
        <begin position="325"/>
        <end position="346"/>
    </location>
</feature>
<proteinExistence type="inferred from homology"/>
<dbReference type="Pfam" id="PF21674">
    <property type="entry name" value="CCDC22_N"/>
    <property type="match status" value="1"/>
</dbReference>
<evidence type="ECO:0000256" key="3">
    <source>
        <dbReference type="SAM" id="MobiDB-lite"/>
    </source>
</evidence>
<evidence type="ECO:0000259" key="5">
    <source>
        <dbReference type="Pfam" id="PF21674"/>
    </source>
</evidence>
<gene>
    <name evidence="6" type="ORF">TTHERM_00756350</name>
</gene>
<dbReference type="AlphaFoldDB" id="I7M627"/>
<dbReference type="GO" id="GO:0097602">
    <property type="term" value="F:cullin family protein binding"/>
    <property type="evidence" value="ECO:0007669"/>
    <property type="project" value="TreeGrafter"/>
</dbReference>
<dbReference type="STRING" id="312017.I7M627"/>
<organism evidence="6 7">
    <name type="scientific">Tetrahymena thermophila (strain SB210)</name>
    <dbReference type="NCBI Taxonomy" id="312017"/>
    <lineage>
        <taxon>Eukaryota</taxon>
        <taxon>Sar</taxon>
        <taxon>Alveolata</taxon>
        <taxon>Ciliophora</taxon>
        <taxon>Intramacronucleata</taxon>
        <taxon>Oligohymenophorea</taxon>
        <taxon>Hymenostomatida</taxon>
        <taxon>Tetrahymenina</taxon>
        <taxon>Tetrahymenidae</taxon>
        <taxon>Tetrahymena</taxon>
    </lineage>
</organism>
<dbReference type="RefSeq" id="XP_001031750.2">
    <property type="nucleotide sequence ID" value="XM_001031750.2"/>
</dbReference>
<dbReference type="EMBL" id="GG662437">
    <property type="protein sequence ID" value="EAR84087.2"/>
    <property type="molecule type" value="Genomic_DNA"/>
</dbReference>
<comment type="similarity">
    <text evidence="1">Belongs to the CCDC22 family.</text>
</comment>
<keyword evidence="7" id="KW-1185">Reference proteome</keyword>
<dbReference type="Pfam" id="PF05667">
    <property type="entry name" value="CCDC22_CC"/>
    <property type="match status" value="1"/>
</dbReference>
<dbReference type="InterPro" id="IPR008530">
    <property type="entry name" value="CCDC22"/>
</dbReference>
<evidence type="ECO:0000313" key="6">
    <source>
        <dbReference type="EMBL" id="EAR84087.2"/>
    </source>
</evidence>
<dbReference type="KEGG" id="tet:TTHERM_00756350"/>
<dbReference type="PANTHER" id="PTHR15668:SF4">
    <property type="entry name" value="COILED-COIL DOMAIN-CONTAINING PROTEIN 22"/>
    <property type="match status" value="1"/>
</dbReference>
<accession>I7M627</accession>
<dbReference type="eggNOG" id="ENOG502SRSD">
    <property type="taxonomic scope" value="Eukaryota"/>
</dbReference>
<feature type="compositionally biased region" description="Low complexity" evidence="3">
    <location>
        <begin position="359"/>
        <end position="374"/>
    </location>
</feature>
<evidence type="ECO:0000256" key="2">
    <source>
        <dbReference type="SAM" id="Coils"/>
    </source>
</evidence>
<dbReference type="InterPro" id="IPR048348">
    <property type="entry name" value="CCDC22_CC"/>
</dbReference>
<feature type="compositionally biased region" description="Polar residues" evidence="3">
    <location>
        <begin position="375"/>
        <end position="387"/>
    </location>
</feature>
<dbReference type="Proteomes" id="UP000009168">
    <property type="component" value="Unassembled WGS sequence"/>
</dbReference>